<name>A0A2P2R0V6_RHIMU</name>
<proteinExistence type="predicted"/>
<evidence type="ECO:0000313" key="1">
    <source>
        <dbReference type="EMBL" id="MBX72837.1"/>
    </source>
</evidence>
<dbReference type="EMBL" id="GGEC01092353">
    <property type="protein sequence ID" value="MBX72837.1"/>
    <property type="molecule type" value="Transcribed_RNA"/>
</dbReference>
<reference evidence="1" key="1">
    <citation type="submission" date="2018-02" db="EMBL/GenBank/DDBJ databases">
        <title>Rhizophora mucronata_Transcriptome.</title>
        <authorList>
            <person name="Meera S.P."/>
            <person name="Sreeshan A."/>
            <person name="Augustine A."/>
        </authorList>
    </citation>
    <scope>NUCLEOTIDE SEQUENCE</scope>
    <source>
        <tissue evidence="1">Leaf</tissue>
    </source>
</reference>
<organism evidence="1">
    <name type="scientific">Rhizophora mucronata</name>
    <name type="common">Asiatic mangrove</name>
    <dbReference type="NCBI Taxonomy" id="61149"/>
    <lineage>
        <taxon>Eukaryota</taxon>
        <taxon>Viridiplantae</taxon>
        <taxon>Streptophyta</taxon>
        <taxon>Embryophyta</taxon>
        <taxon>Tracheophyta</taxon>
        <taxon>Spermatophyta</taxon>
        <taxon>Magnoliopsida</taxon>
        <taxon>eudicotyledons</taxon>
        <taxon>Gunneridae</taxon>
        <taxon>Pentapetalae</taxon>
        <taxon>rosids</taxon>
        <taxon>fabids</taxon>
        <taxon>Malpighiales</taxon>
        <taxon>Rhizophoraceae</taxon>
        <taxon>Rhizophora</taxon>
    </lineage>
</organism>
<sequence length="11" mass="1102">MASEIPSLLAA</sequence>
<protein>
    <submittedName>
        <fullName evidence="1">Uncharacterized protein</fullName>
    </submittedName>
</protein>
<accession>A0A2P2R0V6</accession>